<dbReference type="RefSeq" id="WP_145638348.1">
    <property type="nucleotide sequence ID" value="NZ_VIWP01000004.1"/>
</dbReference>
<dbReference type="InterPro" id="IPR050557">
    <property type="entry name" value="RTX_toxin/Mannuronan_C5-epim"/>
</dbReference>
<proteinExistence type="predicted"/>
<evidence type="ECO:0000256" key="2">
    <source>
        <dbReference type="ARBA" id="ARBA00022525"/>
    </source>
</evidence>
<dbReference type="PROSITE" id="PS00330">
    <property type="entry name" value="HEMOLYSIN_CALCIUM"/>
    <property type="match status" value="3"/>
</dbReference>
<sequence length="371" mass="38010">MAITITATDVNNDGTGVNLLSYLDNFEATFVATGRGQFSAANGISGAQYLASDASSNSVVFTALSSAPWSYSLTTHTVSGSLDAVTFGTGTALDTATRTFTQTTELSISGLNITDSTTAETIRGQVTAHSVDDLLSYLESDSLNFVGSTGNDVFKGYDHNDRFSGGNGNDSLWGNGGNDIIYGGNGNDTLVGGSGDDKLYGQNGNDKLKGGTGNDVLKGGTGNDALYGEAGNDKLYGEAGNDTLNGGAGDDRLYGGSGADTLTGGAGKDTFVFTSKLDSTVAASGRDTITDFSHSDKIDLSAIDASTKKAGNQAFTFIGSDDFGKHAGELRYEKAAGGGVDIYGDLNGDGKADFAIHLTKAITLTANDFLL</sequence>
<name>A0A561QR95_9HYPH</name>
<dbReference type="PANTHER" id="PTHR38340:SF1">
    <property type="entry name" value="S-LAYER PROTEIN"/>
    <property type="match status" value="1"/>
</dbReference>
<evidence type="ECO:0000313" key="4">
    <source>
        <dbReference type="Proteomes" id="UP000320653"/>
    </source>
</evidence>
<dbReference type="PRINTS" id="PR00313">
    <property type="entry name" value="CABNDNGRPT"/>
</dbReference>
<dbReference type="Proteomes" id="UP000320653">
    <property type="component" value="Unassembled WGS sequence"/>
</dbReference>
<dbReference type="PANTHER" id="PTHR38340">
    <property type="entry name" value="S-LAYER PROTEIN"/>
    <property type="match status" value="1"/>
</dbReference>
<evidence type="ECO:0000256" key="1">
    <source>
        <dbReference type="ARBA" id="ARBA00004613"/>
    </source>
</evidence>
<reference evidence="3 4" key="1">
    <citation type="submission" date="2019-06" db="EMBL/GenBank/DDBJ databases">
        <title>Sorghum-associated microbial communities from plants grown in Nebraska, USA.</title>
        <authorList>
            <person name="Schachtman D."/>
        </authorList>
    </citation>
    <scope>NUCLEOTIDE SEQUENCE [LARGE SCALE GENOMIC DNA]</scope>
    <source>
        <strain evidence="3 4">1225</strain>
    </source>
</reference>
<dbReference type="Gene3D" id="2.150.10.10">
    <property type="entry name" value="Serralysin-like metalloprotease, C-terminal"/>
    <property type="match status" value="1"/>
</dbReference>
<keyword evidence="4" id="KW-1185">Reference proteome</keyword>
<dbReference type="Gene3D" id="3.30.1500.10">
    <property type="entry name" value="Haem-binding HasA"/>
    <property type="match status" value="1"/>
</dbReference>
<dbReference type="Pfam" id="PF00353">
    <property type="entry name" value="HemolysinCabind"/>
    <property type="match status" value="3"/>
</dbReference>
<dbReference type="InterPro" id="IPR036912">
    <property type="entry name" value="HasA_haem-bd_sf"/>
</dbReference>
<dbReference type="GO" id="GO:0005576">
    <property type="term" value="C:extracellular region"/>
    <property type="evidence" value="ECO:0007669"/>
    <property type="project" value="UniProtKB-SubCell"/>
</dbReference>
<dbReference type="InterPro" id="IPR018511">
    <property type="entry name" value="Hemolysin-typ_Ca-bd_CS"/>
</dbReference>
<protein>
    <submittedName>
        <fullName evidence="3">Putative secreted protein (Type I secretion substrate)</fullName>
    </submittedName>
</protein>
<keyword evidence="2" id="KW-0964">Secreted</keyword>
<dbReference type="InterPro" id="IPR011049">
    <property type="entry name" value="Serralysin-like_metalloprot_C"/>
</dbReference>
<dbReference type="SUPFAM" id="SSF54621">
    <property type="entry name" value="Heme-binding protein A (HasA)"/>
    <property type="match status" value="1"/>
</dbReference>
<evidence type="ECO:0000313" key="3">
    <source>
        <dbReference type="EMBL" id="TWF52915.1"/>
    </source>
</evidence>
<dbReference type="SUPFAM" id="SSF51120">
    <property type="entry name" value="beta-Roll"/>
    <property type="match status" value="1"/>
</dbReference>
<accession>A0A561QR95</accession>
<gene>
    <name evidence="3" type="ORF">FHW37_104183</name>
</gene>
<dbReference type="GO" id="GO:0005509">
    <property type="term" value="F:calcium ion binding"/>
    <property type="evidence" value="ECO:0007669"/>
    <property type="project" value="InterPro"/>
</dbReference>
<comment type="caution">
    <text evidence="3">The sequence shown here is derived from an EMBL/GenBank/DDBJ whole genome shotgun (WGS) entry which is preliminary data.</text>
</comment>
<dbReference type="InterPro" id="IPR001343">
    <property type="entry name" value="Hemolysn_Ca-bd"/>
</dbReference>
<organism evidence="3 4">
    <name type="scientific">Neorhizobium alkalisoli</name>
    <dbReference type="NCBI Taxonomy" id="528178"/>
    <lineage>
        <taxon>Bacteria</taxon>
        <taxon>Pseudomonadati</taxon>
        <taxon>Pseudomonadota</taxon>
        <taxon>Alphaproteobacteria</taxon>
        <taxon>Hyphomicrobiales</taxon>
        <taxon>Rhizobiaceae</taxon>
        <taxon>Rhizobium/Agrobacterium group</taxon>
        <taxon>Neorhizobium</taxon>
    </lineage>
</organism>
<dbReference type="AlphaFoldDB" id="A0A561QR95"/>
<comment type="subcellular location">
    <subcellularLocation>
        <location evidence="1">Secreted</location>
    </subcellularLocation>
</comment>
<dbReference type="EMBL" id="VIWP01000004">
    <property type="protein sequence ID" value="TWF52915.1"/>
    <property type="molecule type" value="Genomic_DNA"/>
</dbReference>
<dbReference type="OrthoDB" id="8418060at2"/>